<gene>
    <name evidence="2" type="ORF">CAUS1442_LOCUS7751</name>
</gene>
<name>A0A7R9WWS5_9STRA</name>
<reference evidence="2" key="1">
    <citation type="submission" date="2021-01" db="EMBL/GenBank/DDBJ databases">
        <authorList>
            <person name="Corre E."/>
            <person name="Pelletier E."/>
            <person name="Niang G."/>
            <person name="Scheremetjew M."/>
            <person name="Finn R."/>
            <person name="Kale V."/>
            <person name="Holt S."/>
            <person name="Cochrane G."/>
            <person name="Meng A."/>
            <person name="Brown T."/>
            <person name="Cohen L."/>
        </authorList>
    </citation>
    <scope>NUCLEOTIDE SEQUENCE</scope>
    <source>
        <strain evidence="2">CCMP3328</strain>
    </source>
</reference>
<proteinExistence type="predicted"/>
<feature type="region of interest" description="Disordered" evidence="1">
    <location>
        <begin position="106"/>
        <end position="130"/>
    </location>
</feature>
<dbReference type="EMBL" id="HBEF01012312">
    <property type="protein sequence ID" value="CAD8335646.1"/>
    <property type="molecule type" value="Transcribed_RNA"/>
</dbReference>
<accession>A0A7R9WWS5</accession>
<evidence type="ECO:0000256" key="1">
    <source>
        <dbReference type="SAM" id="MobiDB-lite"/>
    </source>
</evidence>
<evidence type="ECO:0000313" key="2">
    <source>
        <dbReference type="EMBL" id="CAD8335646.1"/>
    </source>
</evidence>
<organism evidence="2">
    <name type="scientific">Craspedostauros australis</name>
    <dbReference type="NCBI Taxonomy" id="1486917"/>
    <lineage>
        <taxon>Eukaryota</taxon>
        <taxon>Sar</taxon>
        <taxon>Stramenopiles</taxon>
        <taxon>Ochrophyta</taxon>
        <taxon>Bacillariophyta</taxon>
        <taxon>Bacillariophyceae</taxon>
        <taxon>Bacillariophycidae</taxon>
        <taxon>Naviculales</taxon>
        <taxon>Naviculaceae</taxon>
        <taxon>Craspedostauros</taxon>
    </lineage>
</organism>
<protein>
    <submittedName>
        <fullName evidence="2">Uncharacterized protein</fullName>
    </submittedName>
</protein>
<dbReference type="AlphaFoldDB" id="A0A7R9WWS5"/>
<sequence length="184" mass="21665">MALASQDRREVSEMYFFRGNYDRLPVQGGQFILHRHRSRQCLQRWRHLIDANPRESKDQKSLRTMWNQTQQANWQADPNVDCRIVVMEQEPHLCFPNTKRITETLKKTKTKKQKQIQSTKMTTAKQAHEHEHDSEFVTLNHIKNTHHAQNIDRKLQQRFIAALLNLTAAEIHDLGVADKMIFGA</sequence>